<keyword evidence="2" id="KW-0547">Nucleotide-binding</keyword>
<dbReference type="AlphaFoldDB" id="A0A3P7IEE7"/>
<dbReference type="Gene3D" id="3.30.420.40">
    <property type="match status" value="2"/>
</dbReference>
<organism evidence="4 5">
    <name type="scientific">Strongylus vulgaris</name>
    <name type="common">Blood worm</name>
    <dbReference type="NCBI Taxonomy" id="40348"/>
    <lineage>
        <taxon>Eukaryota</taxon>
        <taxon>Metazoa</taxon>
        <taxon>Ecdysozoa</taxon>
        <taxon>Nematoda</taxon>
        <taxon>Chromadorea</taxon>
        <taxon>Rhabditida</taxon>
        <taxon>Rhabditina</taxon>
        <taxon>Rhabditomorpha</taxon>
        <taxon>Strongyloidea</taxon>
        <taxon>Strongylidae</taxon>
        <taxon>Strongylus</taxon>
    </lineage>
</organism>
<evidence type="ECO:0000256" key="3">
    <source>
        <dbReference type="ARBA" id="ARBA00022840"/>
    </source>
</evidence>
<evidence type="ECO:0000313" key="4">
    <source>
        <dbReference type="EMBL" id="VDM71591.1"/>
    </source>
</evidence>
<dbReference type="Gene3D" id="3.90.640.10">
    <property type="entry name" value="Actin, Chain A, domain 4"/>
    <property type="match status" value="1"/>
</dbReference>
<dbReference type="InterPro" id="IPR043129">
    <property type="entry name" value="ATPase_NBD"/>
</dbReference>
<name>A0A3P7IEE7_STRVU</name>
<comment type="similarity">
    <text evidence="1">Belongs to the heat shock protein 70 family.</text>
</comment>
<evidence type="ECO:0000313" key="5">
    <source>
        <dbReference type="Proteomes" id="UP000270094"/>
    </source>
</evidence>
<evidence type="ECO:0000256" key="2">
    <source>
        <dbReference type="ARBA" id="ARBA00022741"/>
    </source>
</evidence>
<gene>
    <name evidence="4" type="ORF">SVUK_LOCUS6589</name>
</gene>
<sequence>MQRKAFMPPFVFRGLKSNGFQQFGPEEDLSDKEDLQQIRLEIEKAKLRLTTHPTAMINLDLKGVGKWNYEDLFKSIEKPIEAALADANLEPSEVDEIVLVGVENNSSVDLCVLKNYFQIQIDNIVNTYPGIAQSFSKPPNFGVDPELAVVVGASVQAGVIGGGWPLQRSI</sequence>
<dbReference type="SUPFAM" id="SSF53067">
    <property type="entry name" value="Actin-like ATPase domain"/>
    <property type="match status" value="1"/>
</dbReference>
<protein>
    <submittedName>
        <fullName evidence="4">Uncharacterized protein</fullName>
    </submittedName>
</protein>
<accession>A0A3P7IEE7</accession>
<dbReference type="EMBL" id="UYYB01021128">
    <property type="protein sequence ID" value="VDM71591.1"/>
    <property type="molecule type" value="Genomic_DNA"/>
</dbReference>
<dbReference type="GO" id="GO:0005524">
    <property type="term" value="F:ATP binding"/>
    <property type="evidence" value="ECO:0007669"/>
    <property type="project" value="UniProtKB-KW"/>
</dbReference>
<evidence type="ECO:0000256" key="1">
    <source>
        <dbReference type="ARBA" id="ARBA00007381"/>
    </source>
</evidence>
<dbReference type="OrthoDB" id="2401965at2759"/>
<reference evidence="4 5" key="1">
    <citation type="submission" date="2018-11" db="EMBL/GenBank/DDBJ databases">
        <authorList>
            <consortium name="Pathogen Informatics"/>
        </authorList>
    </citation>
    <scope>NUCLEOTIDE SEQUENCE [LARGE SCALE GENOMIC DNA]</scope>
</reference>
<proteinExistence type="inferred from homology"/>
<dbReference type="Pfam" id="PF00012">
    <property type="entry name" value="HSP70"/>
    <property type="match status" value="1"/>
</dbReference>
<keyword evidence="3" id="KW-0067">ATP-binding</keyword>
<keyword evidence="5" id="KW-1185">Reference proteome</keyword>
<dbReference type="GO" id="GO:0140662">
    <property type="term" value="F:ATP-dependent protein folding chaperone"/>
    <property type="evidence" value="ECO:0007669"/>
    <property type="project" value="InterPro"/>
</dbReference>
<dbReference type="InterPro" id="IPR013126">
    <property type="entry name" value="Hsp_70_fam"/>
</dbReference>
<dbReference type="Proteomes" id="UP000270094">
    <property type="component" value="Unassembled WGS sequence"/>
</dbReference>